<dbReference type="PANTHER" id="PTHR42718">
    <property type="entry name" value="MAJOR FACILITATOR SUPERFAMILY MULTIDRUG TRANSPORTER MFSC"/>
    <property type="match status" value="1"/>
</dbReference>
<feature type="transmembrane region" description="Helical" evidence="5">
    <location>
        <begin position="337"/>
        <end position="359"/>
    </location>
</feature>
<evidence type="ECO:0000256" key="3">
    <source>
        <dbReference type="ARBA" id="ARBA00022989"/>
    </source>
</evidence>
<dbReference type="EMBL" id="VFOM01000001">
    <property type="protein sequence ID" value="TQL47806.1"/>
    <property type="molecule type" value="Genomic_DNA"/>
</dbReference>
<feature type="transmembrane region" description="Helical" evidence="5">
    <location>
        <begin position="401"/>
        <end position="422"/>
    </location>
</feature>
<evidence type="ECO:0000256" key="4">
    <source>
        <dbReference type="ARBA" id="ARBA00023136"/>
    </source>
</evidence>
<feature type="domain" description="Major facilitator superfamily (MFS) profile" evidence="6">
    <location>
        <begin position="18"/>
        <end position="457"/>
    </location>
</feature>
<dbReference type="PROSITE" id="PS50850">
    <property type="entry name" value="MFS"/>
    <property type="match status" value="1"/>
</dbReference>
<keyword evidence="8" id="KW-1185">Reference proteome</keyword>
<feature type="transmembrane region" description="Helical" evidence="5">
    <location>
        <begin position="365"/>
        <end position="389"/>
    </location>
</feature>
<evidence type="ECO:0000256" key="2">
    <source>
        <dbReference type="ARBA" id="ARBA00022692"/>
    </source>
</evidence>
<feature type="transmembrane region" description="Helical" evidence="5">
    <location>
        <begin position="60"/>
        <end position="76"/>
    </location>
</feature>
<feature type="transmembrane region" description="Helical" evidence="5">
    <location>
        <begin position="17"/>
        <end position="40"/>
    </location>
</feature>
<evidence type="ECO:0000313" key="7">
    <source>
        <dbReference type="EMBL" id="TQL47806.1"/>
    </source>
</evidence>
<dbReference type="InterPro" id="IPR036259">
    <property type="entry name" value="MFS_trans_sf"/>
</dbReference>
<comment type="caution">
    <text evidence="7">The sequence shown here is derived from an EMBL/GenBank/DDBJ whole genome shotgun (WGS) entry which is preliminary data.</text>
</comment>
<dbReference type="Gene3D" id="1.20.1250.20">
    <property type="entry name" value="MFS general substrate transporter like domains"/>
    <property type="match status" value="1"/>
</dbReference>
<dbReference type="GO" id="GO:0005886">
    <property type="term" value="C:plasma membrane"/>
    <property type="evidence" value="ECO:0007669"/>
    <property type="project" value="UniProtKB-SubCell"/>
</dbReference>
<feature type="transmembrane region" description="Helical" evidence="5">
    <location>
        <begin position="302"/>
        <end position="325"/>
    </location>
</feature>
<dbReference type="CDD" id="cd17321">
    <property type="entry name" value="MFS_MMR_MDR_like"/>
    <property type="match status" value="1"/>
</dbReference>
<organism evidence="7 8">
    <name type="scientific">Homoserinimonas aerilata</name>
    <dbReference type="NCBI Taxonomy" id="1162970"/>
    <lineage>
        <taxon>Bacteria</taxon>
        <taxon>Bacillati</taxon>
        <taxon>Actinomycetota</taxon>
        <taxon>Actinomycetes</taxon>
        <taxon>Micrococcales</taxon>
        <taxon>Microbacteriaceae</taxon>
        <taxon>Homoserinimonas</taxon>
    </lineage>
</organism>
<evidence type="ECO:0000259" key="6">
    <source>
        <dbReference type="PROSITE" id="PS50850"/>
    </source>
</evidence>
<keyword evidence="3 5" id="KW-1133">Transmembrane helix</keyword>
<evidence type="ECO:0000256" key="5">
    <source>
        <dbReference type="SAM" id="Phobius"/>
    </source>
</evidence>
<feature type="transmembrane region" description="Helical" evidence="5">
    <location>
        <begin position="171"/>
        <end position="191"/>
    </location>
</feature>
<reference evidence="7 8" key="1">
    <citation type="submission" date="2019-06" db="EMBL/GenBank/DDBJ databases">
        <title>Sequencing the genomes of 1000 actinobacteria strains.</title>
        <authorList>
            <person name="Klenk H.-P."/>
        </authorList>
    </citation>
    <scope>NUCLEOTIDE SEQUENCE [LARGE SCALE GENOMIC DNA]</scope>
    <source>
        <strain evidence="7 8">DSM 26477</strain>
    </source>
</reference>
<dbReference type="InterPro" id="IPR011701">
    <property type="entry name" value="MFS"/>
</dbReference>
<evidence type="ECO:0000256" key="1">
    <source>
        <dbReference type="ARBA" id="ARBA00004651"/>
    </source>
</evidence>
<comment type="subcellular location">
    <subcellularLocation>
        <location evidence="1">Cell membrane</location>
        <topology evidence="1">Multi-pass membrane protein</topology>
    </subcellularLocation>
</comment>
<feature type="transmembrane region" description="Helical" evidence="5">
    <location>
        <begin position="235"/>
        <end position="251"/>
    </location>
</feature>
<protein>
    <submittedName>
        <fullName evidence="7">EmrB/QacA subfamily drug resistance transporter</fullName>
    </submittedName>
</protein>
<name>A0A542YI87_9MICO</name>
<feature type="transmembrane region" description="Helical" evidence="5">
    <location>
        <begin position="114"/>
        <end position="134"/>
    </location>
</feature>
<dbReference type="InterPro" id="IPR020846">
    <property type="entry name" value="MFS_dom"/>
</dbReference>
<feature type="transmembrane region" description="Helical" evidence="5">
    <location>
        <begin position="272"/>
        <end position="296"/>
    </location>
</feature>
<feature type="transmembrane region" description="Helical" evidence="5">
    <location>
        <begin position="434"/>
        <end position="453"/>
    </location>
</feature>
<evidence type="ECO:0000313" key="8">
    <source>
        <dbReference type="Proteomes" id="UP000317998"/>
    </source>
</evidence>
<gene>
    <name evidence="7" type="ORF">FB562_0877</name>
</gene>
<sequence length="470" mass="48848">MGIDTGAAQAGTRELRLVLSIAILASFVAFLDGTVVNVALPAITEELGGGLAVQQWTVDAYLITLGALILVAGSLSDVYGRLVVMRVGLVGFGVTSVMIALAPTPEFLVISRGLQGIAGALLVPSSLALIMSNFRGPAQGRAIGRWTAFTSAAMIVGPLIGGLLVDGLSWRWVFLINILPITVTLVLMSRLTQRDRRDPDASVDYPGAVLAIIGLGGPVFALIEQGNLGWAHPAIWGPFIGGVIAFGLFLVRQRRARVPMMPFSIFRIRNFSVGNVATVLVYGALSLSGFIIVVFLQQQADFSAVLAGLSMLPVTIIMIATSSFFGGLSGRFGPRLFMAAGPIIAGVGFLLMLTTTLPVDYWTQLLPGILLFGLGLSTTVAPLTSAILGDIDPRQSGIGSAVNNAISRVAGLVAIALLGIIVGESLDLDGLHRGLIVTATLLIAGGLVSAVGIRNPPHATAQQTVASPAE</sequence>
<dbReference type="PANTHER" id="PTHR42718:SF42">
    <property type="entry name" value="EXPORT PROTEIN"/>
    <property type="match status" value="1"/>
</dbReference>
<accession>A0A542YI87</accession>
<keyword evidence="4 5" id="KW-0472">Membrane</keyword>
<feature type="transmembrane region" description="Helical" evidence="5">
    <location>
        <begin position="146"/>
        <end position="165"/>
    </location>
</feature>
<dbReference type="Gene3D" id="1.20.1720.10">
    <property type="entry name" value="Multidrug resistance protein D"/>
    <property type="match status" value="1"/>
</dbReference>
<feature type="transmembrane region" description="Helical" evidence="5">
    <location>
        <begin position="83"/>
        <end position="102"/>
    </location>
</feature>
<proteinExistence type="predicted"/>
<dbReference type="AlphaFoldDB" id="A0A542YI87"/>
<dbReference type="OrthoDB" id="7375466at2"/>
<dbReference type="GO" id="GO:0022857">
    <property type="term" value="F:transmembrane transporter activity"/>
    <property type="evidence" value="ECO:0007669"/>
    <property type="project" value="InterPro"/>
</dbReference>
<dbReference type="SUPFAM" id="SSF103473">
    <property type="entry name" value="MFS general substrate transporter"/>
    <property type="match status" value="1"/>
</dbReference>
<keyword evidence="2 5" id="KW-0812">Transmembrane</keyword>
<dbReference type="RefSeq" id="WP_141880018.1">
    <property type="nucleotide sequence ID" value="NZ_VFOM01000001.1"/>
</dbReference>
<dbReference type="Pfam" id="PF07690">
    <property type="entry name" value="MFS_1"/>
    <property type="match status" value="1"/>
</dbReference>
<dbReference type="Proteomes" id="UP000317998">
    <property type="component" value="Unassembled WGS sequence"/>
</dbReference>
<feature type="transmembrane region" description="Helical" evidence="5">
    <location>
        <begin position="203"/>
        <end position="223"/>
    </location>
</feature>